<sequence length="148" mass="15785">DAHPFCPAPVRHRRCSGHDPAPCQPHLGLAGFHSGHALPLVIVSRHARIAGLDFLYRDPAGCLDPGLVWLERAGPDGRRPALRIGGSALLPVQSRDSDCHGVRGDGRSRRRPVRLAGCAAWTLDRVPGSGACHPPAGPPRDYPPVFAI</sequence>
<gene>
    <name evidence="1" type="ORF">AVDCRST_MAG87-96</name>
</gene>
<protein>
    <submittedName>
        <fullName evidence="1">Uncharacterized protein</fullName>
    </submittedName>
</protein>
<dbReference type="EMBL" id="CADCWJ010000027">
    <property type="protein sequence ID" value="CAA9541060.1"/>
    <property type="molecule type" value="Genomic_DNA"/>
</dbReference>
<evidence type="ECO:0000313" key="1">
    <source>
        <dbReference type="EMBL" id="CAA9541060.1"/>
    </source>
</evidence>
<accession>A0A6J4U583</accession>
<reference evidence="1" key="1">
    <citation type="submission" date="2020-02" db="EMBL/GenBank/DDBJ databases">
        <authorList>
            <person name="Meier V. D."/>
        </authorList>
    </citation>
    <scope>NUCLEOTIDE SEQUENCE</scope>
    <source>
        <strain evidence="1">AVDCRST_MAG87</strain>
    </source>
</reference>
<feature type="non-terminal residue" evidence="1">
    <location>
        <position position="1"/>
    </location>
</feature>
<proteinExistence type="predicted"/>
<name>A0A6J4U583_9BACT</name>
<organism evidence="1">
    <name type="scientific">uncultured Thermomicrobiales bacterium</name>
    <dbReference type="NCBI Taxonomy" id="1645740"/>
    <lineage>
        <taxon>Bacteria</taxon>
        <taxon>Pseudomonadati</taxon>
        <taxon>Thermomicrobiota</taxon>
        <taxon>Thermomicrobia</taxon>
        <taxon>Thermomicrobiales</taxon>
        <taxon>environmental samples</taxon>
    </lineage>
</organism>
<dbReference type="AlphaFoldDB" id="A0A6J4U583"/>
<feature type="non-terminal residue" evidence="1">
    <location>
        <position position="148"/>
    </location>
</feature>